<dbReference type="CDD" id="cd08693">
    <property type="entry name" value="C2_PI3K_class_I_beta_delta"/>
    <property type="match status" value="1"/>
</dbReference>
<dbReference type="SMART" id="SM00143">
    <property type="entry name" value="PI3K_p85B"/>
    <property type="match status" value="1"/>
</dbReference>
<dbReference type="InterPro" id="IPR002420">
    <property type="entry name" value="PI3K-type_C2_dom"/>
</dbReference>
<evidence type="ECO:0000256" key="4">
    <source>
        <dbReference type="ARBA" id="ARBA00022777"/>
    </source>
</evidence>
<feature type="domain" description="C2 PI3K-type" evidence="9">
    <location>
        <begin position="253"/>
        <end position="415"/>
    </location>
</feature>
<dbReference type="Pfam" id="PF00792">
    <property type="entry name" value="PI3K_C2"/>
    <property type="match status" value="1"/>
</dbReference>
<dbReference type="InterPro" id="IPR003113">
    <property type="entry name" value="PI3K_ABD"/>
</dbReference>
<keyword evidence="11" id="KW-1185">Reference proteome</keyword>
<dbReference type="PROSITE" id="PS51545">
    <property type="entry name" value="PIK_HELICAL"/>
    <property type="match status" value="1"/>
</dbReference>
<dbReference type="Pfam" id="PF00613">
    <property type="entry name" value="PI3Ka"/>
    <property type="match status" value="1"/>
</dbReference>
<dbReference type="PANTHER" id="PTHR10048">
    <property type="entry name" value="PHOSPHATIDYLINOSITOL KINASE"/>
    <property type="match status" value="1"/>
</dbReference>
<dbReference type="FunFam" id="1.10.1070.11:FF:000001">
    <property type="entry name" value="Phosphatidylinositol 4,5-bisphosphate 3-kinase catalytic subunit"/>
    <property type="match status" value="1"/>
</dbReference>
<dbReference type="SUPFAM" id="SSF54236">
    <property type="entry name" value="Ubiquitin-like"/>
    <property type="match status" value="1"/>
</dbReference>
<evidence type="ECO:0000259" key="9">
    <source>
        <dbReference type="PROSITE" id="PS51547"/>
    </source>
</evidence>
<dbReference type="InterPro" id="IPR036940">
    <property type="entry name" value="PI3/4_kinase_cat_sf"/>
</dbReference>
<dbReference type="GO" id="GO:0005524">
    <property type="term" value="F:ATP binding"/>
    <property type="evidence" value="ECO:0007669"/>
    <property type="project" value="UniProtKB-KW"/>
</dbReference>
<name>A0A8C2X351_CYCLU</name>
<dbReference type="PROSITE" id="PS00916">
    <property type="entry name" value="PI3_4_KINASE_2"/>
    <property type="match status" value="1"/>
</dbReference>
<dbReference type="SMART" id="SM00146">
    <property type="entry name" value="PI3Kc"/>
    <property type="match status" value="1"/>
</dbReference>
<dbReference type="GO" id="GO:0005886">
    <property type="term" value="C:plasma membrane"/>
    <property type="evidence" value="ECO:0007669"/>
    <property type="project" value="TreeGrafter"/>
</dbReference>
<dbReference type="GO" id="GO:0005737">
    <property type="term" value="C:cytoplasm"/>
    <property type="evidence" value="ECO:0007669"/>
    <property type="project" value="TreeGrafter"/>
</dbReference>
<dbReference type="PROSITE" id="PS51544">
    <property type="entry name" value="PI3K_ABD"/>
    <property type="match status" value="1"/>
</dbReference>
<keyword evidence="3" id="KW-0547">Nucleotide-binding</keyword>
<evidence type="ECO:0000259" key="7">
    <source>
        <dbReference type="PROSITE" id="PS51544"/>
    </source>
</evidence>
<evidence type="ECO:0000313" key="11">
    <source>
        <dbReference type="Proteomes" id="UP000694565"/>
    </source>
</evidence>
<dbReference type="Ensembl" id="ENSCLMT00005013497.1">
    <property type="protein sequence ID" value="ENSCLMP00005012609.1"/>
    <property type="gene ID" value="ENSCLMG00005006646.1"/>
</dbReference>
<dbReference type="InterPro" id="IPR029071">
    <property type="entry name" value="Ubiquitin-like_domsf"/>
</dbReference>
<evidence type="ECO:0000256" key="3">
    <source>
        <dbReference type="ARBA" id="ARBA00022741"/>
    </source>
</evidence>
<dbReference type="PANTHER" id="PTHR10048:SF35">
    <property type="entry name" value="PHOSPHATIDYLINOSITOL 4,5-BISPHOSPHATE 3-KINASE CATALYTIC SUBUNIT DELTA ISOFORM"/>
    <property type="match status" value="1"/>
</dbReference>
<evidence type="ECO:0000256" key="2">
    <source>
        <dbReference type="ARBA" id="ARBA00022679"/>
    </source>
</evidence>
<proteinExistence type="inferred from homology"/>
<dbReference type="GO" id="GO:0048015">
    <property type="term" value="P:phosphatidylinositol-mediated signaling"/>
    <property type="evidence" value="ECO:0007669"/>
    <property type="project" value="TreeGrafter"/>
</dbReference>
<dbReference type="InterPro" id="IPR018936">
    <property type="entry name" value="PI3/4_kinase_CS"/>
</dbReference>
<dbReference type="SUPFAM" id="SSF49562">
    <property type="entry name" value="C2 domain (Calcium/lipid-binding domain, CaLB)"/>
    <property type="match status" value="1"/>
</dbReference>
<reference evidence="10" key="1">
    <citation type="submission" date="2025-08" db="UniProtKB">
        <authorList>
            <consortium name="Ensembl"/>
        </authorList>
    </citation>
    <scope>IDENTIFICATION</scope>
</reference>
<sequence length="970" mass="111997">EAVTMPSGKYGMQEEWEKEGDQEIMMDFLLPTGIFLKFPVSPNDTIKSIKKMVWKNASSEALFGALGDPDAYVFTCINQTAEREELEEESRRINDVRPFMCVLRLVAREGDRVEKLTNTQISLLIGKGLHEFEAQKNHEVNEFRTKMRMFCEEKAQERQMLPWQQWMKYSFPCDLEPCCSPPEYGSVKSKNNKKIFINLVALRKENTLSPPVVYLCPLLQYIFSCLRNGQNPYLTMVHHSTIHKYQEDQGSMYNQVYKSRSLSRPPPLPLKKVRVQRTTVLVVQAGLFHGSELLCKVVTTSEVTVCSEPLWDQKLEFDINVADLPRMSRLCFALYAVLEKAKKPRGTKKKNKKADCPIAWVNTMVFDYKDQLKTGEFLLSTWPSVPDKSDLLNPMGTVEKNPNVDSAAGLLIRFPNIRPHPLYYPPLDKVPIPKGLYLGGKTLHFTLSNSHTFFEDEKELLWKLRTEVRDHFHESLSKLLLITKWNRHEDVVQLVSLLKNWRDLPGIHALELLDYSFPDPAVRSFTIRCLRKLSDNELLQYLIQLVQVLKYESYLDCDLTTFLLERALSNWRIGHFLFWHLRSEIHVASVSLRFGLILEAYCRGNIHHIRLLTKQNEALGKMKALSDFVKSGSQKMTADDLKLCIRQESYLEALSDLLSPLNPSIILAEIWLVADKCRFMDSKMKPLWLMYNPGAQEDMVGIIFKKGDDLRQDMLTLQMIQLMENLWKKEGLDLRMIPYGCLSTGNKMGLIEVVKNSDTIANIQRNSSNSAATAAFNKDALLNWLKSKNPEDKLDPAIEEFTLSCAGYCVATYVLGIGDRHNDNIMIRETGQLFHIDFGHFLGNFKRKLGINRERVPFILTYDFVHVIQQGRTNNSEKFERFREYCERAYKILCRNATLFVNLFAMMKAAGLPELTSFKDIQYLKDSLALGKSEEEALKNFKVKFNEALRESWKTKVNWMMHSLAKDNRP</sequence>
<dbReference type="InterPro" id="IPR016024">
    <property type="entry name" value="ARM-type_fold"/>
</dbReference>
<dbReference type="Gene3D" id="1.10.1070.11">
    <property type="entry name" value="Phosphatidylinositol 3-/4-kinase, catalytic domain"/>
    <property type="match status" value="1"/>
</dbReference>
<feature type="domain" description="PI3K-ABD" evidence="7">
    <location>
        <begin position="20"/>
        <end position="109"/>
    </location>
</feature>
<evidence type="ECO:0000256" key="1">
    <source>
        <dbReference type="ARBA" id="ARBA00006209"/>
    </source>
</evidence>
<dbReference type="GO" id="GO:0043491">
    <property type="term" value="P:phosphatidylinositol 3-kinase/protein kinase B signal transduction"/>
    <property type="evidence" value="ECO:0007669"/>
    <property type="project" value="TreeGrafter"/>
</dbReference>
<dbReference type="InterPro" id="IPR000403">
    <property type="entry name" value="PI3/4_kinase_cat_dom"/>
</dbReference>
<dbReference type="SMART" id="SM00145">
    <property type="entry name" value="PI3Ka"/>
    <property type="match status" value="1"/>
</dbReference>
<dbReference type="Gene3D" id="3.30.1010.10">
    <property type="entry name" value="Phosphatidylinositol 3-kinase Catalytic Subunit, Chain A, domain 4"/>
    <property type="match status" value="1"/>
</dbReference>
<dbReference type="InterPro" id="IPR001263">
    <property type="entry name" value="PI3K_accessory_dom"/>
</dbReference>
<organism evidence="10 11">
    <name type="scientific">Cyclopterus lumpus</name>
    <name type="common">Lumpsucker</name>
    <dbReference type="NCBI Taxonomy" id="8103"/>
    <lineage>
        <taxon>Eukaryota</taxon>
        <taxon>Metazoa</taxon>
        <taxon>Chordata</taxon>
        <taxon>Craniata</taxon>
        <taxon>Vertebrata</taxon>
        <taxon>Euteleostomi</taxon>
        <taxon>Actinopterygii</taxon>
        <taxon>Neopterygii</taxon>
        <taxon>Teleostei</taxon>
        <taxon>Neoteleostei</taxon>
        <taxon>Acanthomorphata</taxon>
        <taxon>Eupercaria</taxon>
        <taxon>Perciformes</taxon>
        <taxon>Cottioidei</taxon>
        <taxon>Cottales</taxon>
        <taxon>Cyclopteridae</taxon>
        <taxon>Cyclopterus</taxon>
    </lineage>
</organism>
<evidence type="ECO:0000259" key="8">
    <source>
        <dbReference type="PROSITE" id="PS51545"/>
    </source>
</evidence>
<dbReference type="Gene3D" id="1.25.40.70">
    <property type="entry name" value="Phosphatidylinositol 3-kinase, accessory domain (PIK)"/>
    <property type="match status" value="1"/>
</dbReference>
<feature type="domain" description="PI3K/PI4K catalytic" evidence="6">
    <location>
        <begin position="673"/>
        <end position="953"/>
    </location>
</feature>
<dbReference type="PROSITE" id="PS00915">
    <property type="entry name" value="PI3_4_KINASE_1"/>
    <property type="match status" value="1"/>
</dbReference>
<dbReference type="GO" id="GO:0016303">
    <property type="term" value="F:1-phosphatidylinositol-3-kinase activity"/>
    <property type="evidence" value="ECO:0007669"/>
    <property type="project" value="TreeGrafter"/>
</dbReference>
<evidence type="ECO:0000256" key="5">
    <source>
        <dbReference type="ARBA" id="ARBA00022840"/>
    </source>
</evidence>
<gene>
    <name evidence="10" type="primary">pik3cd</name>
</gene>
<keyword evidence="5" id="KW-0067">ATP-binding</keyword>
<dbReference type="InterPro" id="IPR011009">
    <property type="entry name" value="Kinase-like_dom_sf"/>
</dbReference>
<dbReference type="Gene3D" id="3.10.20.770">
    <property type="match status" value="2"/>
</dbReference>
<dbReference type="SUPFAM" id="SSF48371">
    <property type="entry name" value="ARM repeat"/>
    <property type="match status" value="1"/>
</dbReference>
<dbReference type="PROSITE" id="PS51547">
    <property type="entry name" value="C2_PI3K"/>
    <property type="match status" value="1"/>
</dbReference>
<dbReference type="GO" id="GO:0016477">
    <property type="term" value="P:cell migration"/>
    <property type="evidence" value="ECO:0007669"/>
    <property type="project" value="TreeGrafter"/>
</dbReference>
<dbReference type="Gene3D" id="2.60.40.150">
    <property type="entry name" value="C2 domain"/>
    <property type="match status" value="1"/>
</dbReference>
<dbReference type="SUPFAM" id="SSF56112">
    <property type="entry name" value="Protein kinase-like (PK-like)"/>
    <property type="match status" value="1"/>
</dbReference>
<protein>
    <submittedName>
        <fullName evidence="10">Phosphatidylinositol-4,5-bisphosphate 3-kinase, catalytic subunit delta</fullName>
    </submittedName>
</protein>
<keyword evidence="2" id="KW-0808">Transferase</keyword>
<dbReference type="InterPro" id="IPR042236">
    <property type="entry name" value="PI3K_accessory_sf"/>
</dbReference>
<comment type="similarity">
    <text evidence="1">Belongs to the PI3/PI4-kinase family. Type III PI4K subfamily.</text>
</comment>
<dbReference type="Pfam" id="PF02192">
    <property type="entry name" value="PI3K_p85B"/>
    <property type="match status" value="1"/>
</dbReference>
<dbReference type="InterPro" id="IPR015433">
    <property type="entry name" value="PI3/4_kinase"/>
</dbReference>
<dbReference type="GO" id="GO:0005942">
    <property type="term" value="C:phosphatidylinositol 3-kinase complex"/>
    <property type="evidence" value="ECO:0007669"/>
    <property type="project" value="TreeGrafter"/>
</dbReference>
<dbReference type="Pfam" id="PF00454">
    <property type="entry name" value="PI3_PI4_kinase"/>
    <property type="match status" value="1"/>
</dbReference>
<reference evidence="10" key="2">
    <citation type="submission" date="2025-09" db="UniProtKB">
        <authorList>
            <consortium name="Ensembl"/>
        </authorList>
    </citation>
    <scope>IDENTIFICATION</scope>
</reference>
<dbReference type="GO" id="GO:0035005">
    <property type="term" value="F:1-phosphatidylinositol-4-phosphate 3-kinase activity"/>
    <property type="evidence" value="ECO:0007669"/>
    <property type="project" value="TreeGrafter"/>
</dbReference>
<accession>A0A8C2X351</accession>
<dbReference type="FunFam" id="2.60.40.150:FF:000046">
    <property type="entry name" value="Phosphatidylinositol 4,5-bisphosphate 3-kinase catalytic subunit"/>
    <property type="match status" value="1"/>
</dbReference>
<dbReference type="SMART" id="SM00142">
    <property type="entry name" value="PI3K_C2"/>
    <property type="match status" value="1"/>
</dbReference>
<dbReference type="GeneTree" id="ENSGT00940000159079"/>
<dbReference type="AlphaFoldDB" id="A0A8C2X351"/>
<dbReference type="Proteomes" id="UP000694565">
    <property type="component" value="Unplaced"/>
</dbReference>
<dbReference type="PROSITE" id="PS50290">
    <property type="entry name" value="PI3_4_KINASE_3"/>
    <property type="match status" value="1"/>
</dbReference>
<keyword evidence="4" id="KW-0418">Kinase</keyword>
<feature type="domain" description="PIK helical" evidence="8">
    <location>
        <begin position="429"/>
        <end position="604"/>
    </location>
</feature>
<evidence type="ECO:0000259" key="6">
    <source>
        <dbReference type="PROSITE" id="PS50290"/>
    </source>
</evidence>
<dbReference type="InterPro" id="IPR035892">
    <property type="entry name" value="C2_domain_sf"/>
</dbReference>
<evidence type="ECO:0000313" key="10">
    <source>
        <dbReference type="Ensembl" id="ENSCLMP00005012609.1"/>
    </source>
</evidence>